<sequence length="267" mass="28831">MSQSRLRRVWPIAITATMLAVLSVSLLVVATTRSSEDIQSCDPITGTFSHRDRESIFHIYSCGVDAARPVGVLVHLHGDGAGEFVGPEDPEGTLNSLARVARDRNMLLVAPQTPDQGNGWTWWRNLGENVAWLSAFMQDDVLSRRNVDAENVWWSGYAGGADMLSRGVLTHLSPLVTSGAVMMAGGAAPVTLEAPRHPYPRDKSDTLPLSWVVGAHDDNVADAREGSQWYQDRGFGNVSLAVSEDTAQANLPQADVLESALDAAREG</sequence>
<dbReference type="InterPro" id="IPR029058">
    <property type="entry name" value="AB_hydrolase_fold"/>
</dbReference>
<dbReference type="AlphaFoldDB" id="A0A9D2QAG1"/>
<comment type="caution">
    <text evidence="1">The sequence shown here is derived from an EMBL/GenBank/DDBJ whole genome shotgun (WGS) entry which is preliminary data.</text>
</comment>
<proteinExistence type="predicted"/>
<dbReference type="SUPFAM" id="SSF53474">
    <property type="entry name" value="alpha/beta-Hydrolases"/>
    <property type="match status" value="1"/>
</dbReference>
<evidence type="ECO:0008006" key="3">
    <source>
        <dbReference type="Google" id="ProtNLM"/>
    </source>
</evidence>
<protein>
    <recommendedName>
        <fullName evidence="3">Alpha/beta hydrolase</fullName>
    </recommendedName>
</protein>
<evidence type="ECO:0000313" key="1">
    <source>
        <dbReference type="EMBL" id="HJC83960.1"/>
    </source>
</evidence>
<reference evidence="1" key="1">
    <citation type="journal article" date="2021" name="PeerJ">
        <title>Extensive microbial diversity within the chicken gut microbiome revealed by metagenomics and culture.</title>
        <authorList>
            <person name="Gilroy R."/>
            <person name="Ravi A."/>
            <person name="Getino M."/>
            <person name="Pursley I."/>
            <person name="Horton D.L."/>
            <person name="Alikhan N.F."/>
            <person name="Baker D."/>
            <person name="Gharbi K."/>
            <person name="Hall N."/>
            <person name="Watson M."/>
            <person name="Adriaenssens E.M."/>
            <person name="Foster-Nyarko E."/>
            <person name="Jarju S."/>
            <person name="Secka A."/>
            <person name="Antonio M."/>
            <person name="Oren A."/>
            <person name="Chaudhuri R.R."/>
            <person name="La Ragione R."/>
            <person name="Hildebrand F."/>
            <person name="Pallen M.J."/>
        </authorList>
    </citation>
    <scope>NUCLEOTIDE SEQUENCE</scope>
    <source>
        <strain evidence="1">ChiHjej13B12-4958</strain>
    </source>
</reference>
<dbReference type="Proteomes" id="UP000823858">
    <property type="component" value="Unassembled WGS sequence"/>
</dbReference>
<reference evidence="1" key="2">
    <citation type="submission" date="2021-04" db="EMBL/GenBank/DDBJ databases">
        <authorList>
            <person name="Gilroy R."/>
        </authorList>
    </citation>
    <scope>NUCLEOTIDE SEQUENCE</scope>
    <source>
        <strain evidence="1">ChiHjej13B12-4958</strain>
    </source>
</reference>
<gene>
    <name evidence="1" type="ORF">H9751_00065</name>
</gene>
<accession>A0A9D2QAG1</accession>
<dbReference type="EMBL" id="DWVP01000001">
    <property type="protein sequence ID" value="HJC83960.1"/>
    <property type="molecule type" value="Genomic_DNA"/>
</dbReference>
<name>A0A9D2QAG1_9CORY</name>
<organism evidence="1 2">
    <name type="scientific">Candidatus Corynebacterium faecigallinarum</name>
    <dbReference type="NCBI Taxonomy" id="2838528"/>
    <lineage>
        <taxon>Bacteria</taxon>
        <taxon>Bacillati</taxon>
        <taxon>Actinomycetota</taxon>
        <taxon>Actinomycetes</taxon>
        <taxon>Mycobacteriales</taxon>
        <taxon>Corynebacteriaceae</taxon>
        <taxon>Corynebacterium</taxon>
    </lineage>
</organism>
<evidence type="ECO:0000313" key="2">
    <source>
        <dbReference type="Proteomes" id="UP000823858"/>
    </source>
</evidence>
<dbReference type="Gene3D" id="3.40.50.1820">
    <property type="entry name" value="alpha/beta hydrolase"/>
    <property type="match status" value="1"/>
</dbReference>